<name>A0A452QER0_URSAM</name>
<dbReference type="AlphaFoldDB" id="A0A452QER0"/>
<reference evidence="2" key="1">
    <citation type="submission" date="2016-06" db="EMBL/GenBank/DDBJ databases">
        <title>De novo assembly and RNA-Seq shows season-dependent expression and editing in black bear kidneys.</title>
        <authorList>
            <person name="Korstanje R."/>
            <person name="Srivastava A."/>
            <person name="Sarsani V.K."/>
            <person name="Sheehan S.M."/>
            <person name="Seger R.L."/>
            <person name="Barter M.E."/>
            <person name="Lindqvist C."/>
            <person name="Brody L.C."/>
            <person name="Mullikin J.C."/>
        </authorList>
    </citation>
    <scope>NUCLEOTIDE SEQUENCE [LARGE SCALE GENOMIC DNA]</scope>
</reference>
<sequence>MKKRMCTKQGKNEIIYDTFLCLPPLKPHAFPLFPASSVPPKTVPFKERPERNNEPLMLSWTSVKSPTITQTPWLSWQEARAASCCKAM</sequence>
<dbReference type="Ensembl" id="ENSUAMT00000003704.1">
    <property type="protein sequence ID" value="ENSUAMP00000003250.1"/>
    <property type="gene ID" value="ENSUAMG00000002980.1"/>
</dbReference>
<dbReference type="GeneTree" id="ENSGT00910000146913"/>
<organism evidence="1 2">
    <name type="scientific">Ursus americanus</name>
    <name type="common">American black bear</name>
    <name type="synonym">Euarctos americanus</name>
    <dbReference type="NCBI Taxonomy" id="9643"/>
    <lineage>
        <taxon>Eukaryota</taxon>
        <taxon>Metazoa</taxon>
        <taxon>Chordata</taxon>
        <taxon>Craniata</taxon>
        <taxon>Vertebrata</taxon>
        <taxon>Euteleostomi</taxon>
        <taxon>Mammalia</taxon>
        <taxon>Eutheria</taxon>
        <taxon>Laurasiatheria</taxon>
        <taxon>Carnivora</taxon>
        <taxon>Caniformia</taxon>
        <taxon>Ursidae</taxon>
        <taxon>Ursus</taxon>
    </lineage>
</organism>
<dbReference type="OMA" id="PERNNWP"/>
<protein>
    <submittedName>
        <fullName evidence="1">Uncharacterized protein</fullName>
    </submittedName>
</protein>
<evidence type="ECO:0000313" key="2">
    <source>
        <dbReference type="Proteomes" id="UP000291022"/>
    </source>
</evidence>
<dbReference type="Proteomes" id="UP000291022">
    <property type="component" value="Unassembled WGS sequence"/>
</dbReference>
<evidence type="ECO:0000313" key="1">
    <source>
        <dbReference type="Ensembl" id="ENSUAMP00000003250.1"/>
    </source>
</evidence>
<reference evidence="1" key="2">
    <citation type="submission" date="2025-08" db="UniProtKB">
        <authorList>
            <consortium name="Ensembl"/>
        </authorList>
    </citation>
    <scope>IDENTIFICATION</scope>
</reference>
<reference evidence="1" key="3">
    <citation type="submission" date="2025-09" db="UniProtKB">
        <authorList>
            <consortium name="Ensembl"/>
        </authorList>
    </citation>
    <scope>IDENTIFICATION</scope>
</reference>
<proteinExistence type="predicted"/>
<accession>A0A452QER0</accession>
<keyword evidence="2" id="KW-1185">Reference proteome</keyword>